<name>A0A2W5FFB9_9SPHI</name>
<evidence type="ECO:0000313" key="2">
    <source>
        <dbReference type="EMBL" id="PZP52387.1"/>
    </source>
</evidence>
<proteinExistence type="predicted"/>
<accession>A0A2W5FFB9</accession>
<dbReference type="SUPFAM" id="SSF56925">
    <property type="entry name" value="OMPA-like"/>
    <property type="match status" value="1"/>
</dbReference>
<dbReference type="AlphaFoldDB" id="A0A2W5FFB9"/>
<organism evidence="2 3">
    <name type="scientific">Pseudopedobacter saltans</name>
    <dbReference type="NCBI Taxonomy" id="151895"/>
    <lineage>
        <taxon>Bacteria</taxon>
        <taxon>Pseudomonadati</taxon>
        <taxon>Bacteroidota</taxon>
        <taxon>Sphingobacteriia</taxon>
        <taxon>Sphingobacteriales</taxon>
        <taxon>Sphingobacteriaceae</taxon>
        <taxon>Pseudopedobacter</taxon>
    </lineage>
</organism>
<dbReference type="Pfam" id="PF19573">
    <property type="entry name" value="DUF6089"/>
    <property type="match status" value="1"/>
</dbReference>
<dbReference type="InterPro" id="IPR011250">
    <property type="entry name" value="OMP/PagP_B-barrel"/>
</dbReference>
<gene>
    <name evidence="2" type="ORF">DI598_00720</name>
</gene>
<comment type="caution">
    <text evidence="2">The sequence shown here is derived from an EMBL/GenBank/DDBJ whole genome shotgun (WGS) entry which is preliminary data.</text>
</comment>
<dbReference type="Proteomes" id="UP000249645">
    <property type="component" value="Unassembled WGS sequence"/>
</dbReference>
<evidence type="ECO:0000259" key="1">
    <source>
        <dbReference type="Pfam" id="PF19573"/>
    </source>
</evidence>
<dbReference type="EMBL" id="QFOI01000005">
    <property type="protein sequence ID" value="PZP52387.1"/>
    <property type="molecule type" value="Genomic_DNA"/>
</dbReference>
<dbReference type="Gene3D" id="2.40.160.20">
    <property type="match status" value="1"/>
</dbReference>
<protein>
    <recommendedName>
        <fullName evidence="1">DUF6089 domain-containing protein</fullName>
    </recommendedName>
</protein>
<sequence length="293" mass="32720">MFKKLVILAFLFFVKEQIIAQTYESYQHKGEIGVGIGLSNYFGDLNPNENFKKLKFAGNLYYQYYLNNYVGLKLSGVYTRLGNSDMGSKNAAYRARNLSFNSDIWELSVSGTFNFFKFLPGIPNHNFTPYISAGVGVFNYNPYTYLNVDGTSQKVFLRPLGTEGQKSTTPHDGKKYGSMAMAFPLSFGVKYAVTENWNIFAEVGYRFTTTDYLDDVSTTYAGSEAFQAATYNGTPKDLWYAQRLQDRSGVVVTDPIGQAGYSRGNSKAKDSYLIGLIGVSFNLNGYKCPPSGR</sequence>
<feature type="domain" description="DUF6089" evidence="1">
    <location>
        <begin position="23"/>
        <end position="148"/>
    </location>
</feature>
<dbReference type="InterPro" id="IPR045743">
    <property type="entry name" value="DUF6089"/>
</dbReference>
<reference evidence="2 3" key="1">
    <citation type="submission" date="2017-11" db="EMBL/GenBank/DDBJ databases">
        <title>Infants hospitalized years apart are colonized by the same room-sourced microbial strains.</title>
        <authorList>
            <person name="Brooks B."/>
            <person name="Olm M.R."/>
            <person name="Firek B.A."/>
            <person name="Baker R."/>
            <person name="Thomas B.C."/>
            <person name="Morowitz M.J."/>
            <person name="Banfield J.F."/>
        </authorList>
    </citation>
    <scope>NUCLEOTIDE SEQUENCE [LARGE SCALE GENOMIC DNA]</scope>
    <source>
        <strain evidence="2">S2_009_000_R2_76</strain>
    </source>
</reference>
<evidence type="ECO:0000313" key="3">
    <source>
        <dbReference type="Proteomes" id="UP000249645"/>
    </source>
</evidence>